<proteinExistence type="predicted"/>
<sequence length="196" mass="22150">MTAIQKPGWSLSKIPHIFYALRVFGPFLFFCRPSVCGPRIFNFMKSFKQNEGKDLPIGTAGFCWGGKFVTQFCWDGEENRLQDGKRITDCGFVAHPSFLKYPDDISKVQLPYSCAASEYDPQMSPEQAKQTESILKEKTATGQATGLEHEFVFYPGATHGFAVRADEDDKEEAERGKQAEAQALRWFSRWFANPPA</sequence>
<dbReference type="InterPro" id="IPR029058">
    <property type="entry name" value="AB_hydrolase_fold"/>
</dbReference>
<gene>
    <name evidence="2" type="ORF">LTR09_006539</name>
</gene>
<dbReference type="PANTHER" id="PTHR17630:SF105">
    <property type="entry name" value="DIENELACTONE HYDROLASE FAMILY PROTEIN (AFU_ORTHOLOGUE AFUA_4G08790)"/>
    <property type="match status" value="1"/>
</dbReference>
<accession>A0AAJ0DE35</accession>
<dbReference type="Gene3D" id="3.40.50.1820">
    <property type="entry name" value="alpha/beta hydrolase"/>
    <property type="match status" value="1"/>
</dbReference>
<dbReference type="InterPro" id="IPR002925">
    <property type="entry name" value="Dienelactn_hydro"/>
</dbReference>
<reference evidence="2" key="1">
    <citation type="submission" date="2023-04" db="EMBL/GenBank/DDBJ databases">
        <title>Black Yeasts Isolated from many extreme environments.</title>
        <authorList>
            <person name="Coleine C."/>
            <person name="Stajich J.E."/>
            <person name="Selbmann L."/>
        </authorList>
    </citation>
    <scope>NUCLEOTIDE SEQUENCE</scope>
    <source>
        <strain evidence="2">CCFEE 5312</strain>
    </source>
</reference>
<feature type="domain" description="Dienelactone hydrolase" evidence="1">
    <location>
        <begin position="50"/>
        <end position="189"/>
    </location>
</feature>
<evidence type="ECO:0000313" key="2">
    <source>
        <dbReference type="EMBL" id="KAK3052329.1"/>
    </source>
</evidence>
<dbReference type="GO" id="GO:0016787">
    <property type="term" value="F:hydrolase activity"/>
    <property type="evidence" value="ECO:0007669"/>
    <property type="project" value="InterPro"/>
</dbReference>
<evidence type="ECO:0000259" key="1">
    <source>
        <dbReference type="Pfam" id="PF01738"/>
    </source>
</evidence>
<dbReference type="Proteomes" id="UP001271007">
    <property type="component" value="Unassembled WGS sequence"/>
</dbReference>
<dbReference type="Pfam" id="PF01738">
    <property type="entry name" value="DLH"/>
    <property type="match status" value="1"/>
</dbReference>
<dbReference type="EMBL" id="JAWDJX010000021">
    <property type="protein sequence ID" value="KAK3052329.1"/>
    <property type="molecule type" value="Genomic_DNA"/>
</dbReference>
<organism evidence="2 3">
    <name type="scientific">Extremus antarcticus</name>
    <dbReference type="NCBI Taxonomy" id="702011"/>
    <lineage>
        <taxon>Eukaryota</taxon>
        <taxon>Fungi</taxon>
        <taxon>Dikarya</taxon>
        <taxon>Ascomycota</taxon>
        <taxon>Pezizomycotina</taxon>
        <taxon>Dothideomycetes</taxon>
        <taxon>Dothideomycetidae</taxon>
        <taxon>Mycosphaerellales</taxon>
        <taxon>Extremaceae</taxon>
        <taxon>Extremus</taxon>
    </lineage>
</organism>
<dbReference type="AlphaFoldDB" id="A0AAJ0DE35"/>
<protein>
    <recommendedName>
        <fullName evidence="1">Dienelactone hydrolase domain-containing protein</fullName>
    </recommendedName>
</protein>
<dbReference type="SUPFAM" id="SSF53474">
    <property type="entry name" value="alpha/beta-Hydrolases"/>
    <property type="match status" value="1"/>
</dbReference>
<keyword evidence="3" id="KW-1185">Reference proteome</keyword>
<name>A0AAJ0DE35_9PEZI</name>
<dbReference type="PANTHER" id="PTHR17630">
    <property type="entry name" value="DIENELACTONE HYDROLASE"/>
    <property type="match status" value="1"/>
</dbReference>
<evidence type="ECO:0000313" key="3">
    <source>
        <dbReference type="Proteomes" id="UP001271007"/>
    </source>
</evidence>
<comment type="caution">
    <text evidence="2">The sequence shown here is derived from an EMBL/GenBank/DDBJ whole genome shotgun (WGS) entry which is preliminary data.</text>
</comment>